<protein>
    <submittedName>
        <fullName evidence="7">EmrB/QacA subfamily drug resistance transporter</fullName>
    </submittedName>
</protein>
<feature type="transmembrane region" description="Helical" evidence="5">
    <location>
        <begin position="115"/>
        <end position="133"/>
    </location>
</feature>
<dbReference type="AlphaFoldDB" id="A0A4R1FS43"/>
<keyword evidence="2 5" id="KW-0812">Transmembrane</keyword>
<gene>
    <name evidence="7" type="ORF">DFR71_3699</name>
</gene>
<feature type="transmembrane region" description="Helical" evidence="5">
    <location>
        <begin position="362"/>
        <end position="385"/>
    </location>
</feature>
<feature type="transmembrane region" description="Helical" evidence="5">
    <location>
        <begin position="59"/>
        <end position="75"/>
    </location>
</feature>
<keyword evidence="4 5" id="KW-0472">Membrane</keyword>
<evidence type="ECO:0000313" key="7">
    <source>
        <dbReference type="EMBL" id="TCJ97653.1"/>
    </source>
</evidence>
<dbReference type="Gene3D" id="1.20.1250.20">
    <property type="entry name" value="MFS general substrate transporter like domains"/>
    <property type="match status" value="1"/>
</dbReference>
<reference evidence="7 8" key="1">
    <citation type="submission" date="2019-03" db="EMBL/GenBank/DDBJ databases">
        <title>Genomic Encyclopedia of Type Strains, Phase IV (KMG-IV): sequencing the most valuable type-strain genomes for metagenomic binning, comparative biology and taxonomic classification.</title>
        <authorList>
            <person name="Goeker M."/>
        </authorList>
    </citation>
    <scope>NUCLEOTIDE SEQUENCE [LARGE SCALE GENOMIC DNA]</scope>
    <source>
        <strain evidence="7 8">DSM 44684</strain>
    </source>
</reference>
<dbReference type="EMBL" id="SMFR01000002">
    <property type="protein sequence ID" value="TCJ97653.1"/>
    <property type="molecule type" value="Genomic_DNA"/>
</dbReference>
<dbReference type="Proteomes" id="UP000294856">
    <property type="component" value="Unassembled WGS sequence"/>
</dbReference>
<evidence type="ECO:0000256" key="2">
    <source>
        <dbReference type="ARBA" id="ARBA00022692"/>
    </source>
</evidence>
<dbReference type="CDD" id="cd17321">
    <property type="entry name" value="MFS_MMR_MDR_like"/>
    <property type="match status" value="1"/>
</dbReference>
<feature type="transmembrane region" description="Helical" evidence="5">
    <location>
        <begin position="87"/>
        <end position="109"/>
    </location>
</feature>
<feature type="transmembrane region" description="Helical" evidence="5">
    <location>
        <begin position="476"/>
        <end position="497"/>
    </location>
</feature>
<evidence type="ECO:0000256" key="4">
    <source>
        <dbReference type="ARBA" id="ARBA00023136"/>
    </source>
</evidence>
<dbReference type="GO" id="GO:0005886">
    <property type="term" value="C:plasma membrane"/>
    <property type="evidence" value="ECO:0007669"/>
    <property type="project" value="UniProtKB-SubCell"/>
</dbReference>
<dbReference type="STRING" id="1210063.GCA_001612665_01357"/>
<dbReference type="InterPro" id="IPR036259">
    <property type="entry name" value="MFS_trans_sf"/>
</dbReference>
<comment type="subcellular location">
    <subcellularLocation>
        <location evidence="1">Cell membrane</location>
        <topology evidence="1">Multi-pass membrane protein</topology>
    </subcellularLocation>
</comment>
<feature type="transmembrane region" description="Helical" evidence="5">
    <location>
        <begin position="330"/>
        <end position="350"/>
    </location>
</feature>
<sequence length="535" mass="53394">MAGNHDSAGLGAARVWALIVACLAVGLVIAGMVALYGALPSIATATGASQQQLTWITDSYTLALACLVLPGGALGDRYGRRRMMVAGLLVLAAGSLIPLVVSGPVWLIAARAVTGVGAALVMPSTLSLLTAGFPASRRGLAVGVWAAAVASGGAIGLLGAGVLLMWWSWTAILIAMAGAGLVLAVAACTVAESVEESRVRFDTAGAVVGAVAVGSVVVAASEVPLVGWGDPLVLVLLAVGLGSSALFVAVELRADAPMLDVRLFADRKFGSGAFTITAQFLVVFGVFMLVVQYLQLVLGYGPLGAALAVSPIMVPLVLVSPVAPWLSERIGLRAMMASGLAVTAVGMYGLARLSVHGGYSELVWALVVIGLGIALSATPATAAIVGAVPAHKHGVAAAVNDATREVGAAIGIAVVGSLLAAGYRERIEPVVAALPLELRAPVVASPAAALAAAEAIGPAARPLVERIEEAFVHGSGAAAMVLAAGVLAAAAVVVFWAPGRVRLAAADVEAGPQTSELASDVAPVHVTGKAIEINP</sequence>
<evidence type="ECO:0000259" key="6">
    <source>
        <dbReference type="PROSITE" id="PS50850"/>
    </source>
</evidence>
<feature type="transmembrane region" description="Helical" evidence="5">
    <location>
        <begin position="140"/>
        <end position="160"/>
    </location>
</feature>
<evidence type="ECO:0000256" key="5">
    <source>
        <dbReference type="SAM" id="Phobius"/>
    </source>
</evidence>
<feature type="transmembrane region" description="Helical" evidence="5">
    <location>
        <begin position="203"/>
        <end position="220"/>
    </location>
</feature>
<dbReference type="GO" id="GO:0022857">
    <property type="term" value="F:transmembrane transporter activity"/>
    <property type="evidence" value="ECO:0007669"/>
    <property type="project" value="InterPro"/>
</dbReference>
<dbReference type="PANTHER" id="PTHR42718">
    <property type="entry name" value="MAJOR FACILITATOR SUPERFAMILY MULTIDRUG TRANSPORTER MFSC"/>
    <property type="match status" value="1"/>
</dbReference>
<feature type="domain" description="Major facilitator superfamily (MFS) profile" evidence="6">
    <location>
        <begin position="17"/>
        <end position="502"/>
    </location>
</feature>
<accession>A0A4R1FS43</accession>
<dbReference type="PANTHER" id="PTHR42718:SF42">
    <property type="entry name" value="EXPORT PROTEIN"/>
    <property type="match status" value="1"/>
</dbReference>
<feature type="transmembrane region" description="Helical" evidence="5">
    <location>
        <begin position="300"/>
        <end position="318"/>
    </location>
</feature>
<feature type="transmembrane region" description="Helical" evidence="5">
    <location>
        <begin position="232"/>
        <end position="252"/>
    </location>
</feature>
<feature type="transmembrane region" description="Helical" evidence="5">
    <location>
        <begin position="406"/>
        <end position="423"/>
    </location>
</feature>
<keyword evidence="3 5" id="KW-1133">Transmembrane helix</keyword>
<name>A0A4R1FS43_9NOCA</name>
<keyword evidence="8" id="KW-1185">Reference proteome</keyword>
<evidence type="ECO:0000256" key="1">
    <source>
        <dbReference type="ARBA" id="ARBA00004651"/>
    </source>
</evidence>
<feature type="transmembrane region" description="Helical" evidence="5">
    <location>
        <begin position="15"/>
        <end position="39"/>
    </location>
</feature>
<dbReference type="PROSITE" id="PS50850">
    <property type="entry name" value="MFS"/>
    <property type="match status" value="1"/>
</dbReference>
<proteinExistence type="predicted"/>
<comment type="caution">
    <text evidence="7">The sequence shown here is derived from an EMBL/GenBank/DDBJ whole genome shotgun (WGS) entry which is preliminary data.</text>
</comment>
<dbReference type="InterPro" id="IPR011701">
    <property type="entry name" value="MFS"/>
</dbReference>
<dbReference type="RefSeq" id="WP_084472474.1">
    <property type="nucleotide sequence ID" value="NZ_SMFR01000002.1"/>
</dbReference>
<feature type="transmembrane region" description="Helical" evidence="5">
    <location>
        <begin position="166"/>
        <end position="191"/>
    </location>
</feature>
<organism evidence="7 8">
    <name type="scientific">Nocardia alba</name>
    <dbReference type="NCBI Taxonomy" id="225051"/>
    <lineage>
        <taxon>Bacteria</taxon>
        <taxon>Bacillati</taxon>
        <taxon>Actinomycetota</taxon>
        <taxon>Actinomycetes</taxon>
        <taxon>Mycobacteriales</taxon>
        <taxon>Nocardiaceae</taxon>
        <taxon>Nocardia</taxon>
    </lineage>
</organism>
<dbReference type="SUPFAM" id="SSF103473">
    <property type="entry name" value="MFS general substrate transporter"/>
    <property type="match status" value="1"/>
</dbReference>
<feature type="transmembrane region" description="Helical" evidence="5">
    <location>
        <begin position="273"/>
        <end position="294"/>
    </location>
</feature>
<dbReference type="Pfam" id="PF07690">
    <property type="entry name" value="MFS_1"/>
    <property type="match status" value="1"/>
</dbReference>
<evidence type="ECO:0000313" key="8">
    <source>
        <dbReference type="Proteomes" id="UP000294856"/>
    </source>
</evidence>
<evidence type="ECO:0000256" key="3">
    <source>
        <dbReference type="ARBA" id="ARBA00022989"/>
    </source>
</evidence>
<dbReference type="InterPro" id="IPR020846">
    <property type="entry name" value="MFS_dom"/>
</dbReference>